<feature type="transmembrane region" description="Helical" evidence="5">
    <location>
        <begin position="255"/>
        <end position="274"/>
    </location>
</feature>
<keyword evidence="3 5" id="KW-1133">Transmembrane helix</keyword>
<sequence>MKNNLTELSNRPMTSFQWLMVAICFILNFNDGIDVLIVSFSSTEIIKDWGLSKTEMGYIFSAGLAGMTFGAFLIAPQADKFGRRRIFLISVGMIALGMLSVGICQQYSLMLLLRFITGLGIGGILPTMAATAAEFSNQKYRDFNVGLVQAGWPIGAILTGLLCAKFIPIFGWHTMFLGAGCVSLLMWLMVYFFMTDSLEFMFNNPNAHTLEAANKLLIKLNQPSLESLPKIENTIEKVGVSALFTNTYKNSTIKVWVAAFFGFMTLYTLMSWVPTIAKDSGLPFELATWVGIMLNIGAAIGSASVGAIGSKFGLRQTIFTFMLVAFVVMQTYAFSTLTTTLIFILVLLIGFFVQGGFNGIWPTLSRIYEAKIRTTGVGYTVGIGRVGAILGPLVFGYFSDLGLSIQALFIAFSIPLLMMGVCIWAIRSDKL</sequence>
<evidence type="ECO:0000259" key="6">
    <source>
        <dbReference type="PROSITE" id="PS50850"/>
    </source>
</evidence>
<dbReference type="RefSeq" id="WP_015028436.1">
    <property type="nucleotide sequence ID" value="NC_018748.1"/>
</dbReference>
<feature type="transmembrane region" description="Helical" evidence="5">
    <location>
        <begin position="341"/>
        <end position="364"/>
    </location>
</feature>
<dbReference type="Proteomes" id="UP000002875">
    <property type="component" value="Chromosome"/>
</dbReference>
<feature type="transmembrane region" description="Helical" evidence="5">
    <location>
        <begin position="286"/>
        <end position="305"/>
    </location>
</feature>
<comment type="subcellular location">
    <subcellularLocation>
        <location evidence="1">Membrane</location>
        <topology evidence="1">Multi-pass membrane protein</topology>
    </subcellularLocation>
</comment>
<reference evidence="7 8" key="1">
    <citation type="submission" date="2011-07" db="EMBL/GenBank/DDBJ databases">
        <title>The complete genome of chromosome of Emticicia oligotrophica DSM 17448.</title>
        <authorList>
            <consortium name="US DOE Joint Genome Institute (JGI-PGF)"/>
            <person name="Lucas S."/>
            <person name="Han J."/>
            <person name="Lapidus A."/>
            <person name="Bruce D."/>
            <person name="Goodwin L."/>
            <person name="Pitluck S."/>
            <person name="Peters L."/>
            <person name="Kyrpides N."/>
            <person name="Mavromatis K."/>
            <person name="Ivanova N."/>
            <person name="Ovchinnikova G."/>
            <person name="Teshima H."/>
            <person name="Detter J.C."/>
            <person name="Tapia R."/>
            <person name="Han C."/>
            <person name="Land M."/>
            <person name="Hauser L."/>
            <person name="Markowitz V."/>
            <person name="Cheng J.-F."/>
            <person name="Hugenholtz P."/>
            <person name="Woyke T."/>
            <person name="Wu D."/>
            <person name="Tindall B."/>
            <person name="Pomrenke H."/>
            <person name="Brambilla E."/>
            <person name="Klenk H.-P."/>
            <person name="Eisen J.A."/>
        </authorList>
    </citation>
    <scope>NUCLEOTIDE SEQUENCE [LARGE SCALE GENOMIC DNA]</scope>
    <source>
        <strain evidence="7 8">DSM 17448</strain>
    </source>
</reference>
<feature type="transmembrane region" description="Helical" evidence="5">
    <location>
        <begin position="173"/>
        <end position="194"/>
    </location>
</feature>
<name>A0ABN4ALL2_EMTOG</name>
<evidence type="ECO:0000256" key="1">
    <source>
        <dbReference type="ARBA" id="ARBA00004141"/>
    </source>
</evidence>
<dbReference type="PROSITE" id="PS50850">
    <property type="entry name" value="MFS"/>
    <property type="match status" value="1"/>
</dbReference>
<feature type="transmembrane region" description="Helical" evidence="5">
    <location>
        <begin position="376"/>
        <end position="398"/>
    </location>
</feature>
<proteinExistence type="predicted"/>
<dbReference type="InterPro" id="IPR020846">
    <property type="entry name" value="MFS_dom"/>
</dbReference>
<feature type="transmembrane region" description="Helical" evidence="5">
    <location>
        <begin position="317"/>
        <end position="335"/>
    </location>
</feature>
<keyword evidence="2 5" id="KW-0812">Transmembrane</keyword>
<dbReference type="SUPFAM" id="SSF103473">
    <property type="entry name" value="MFS general substrate transporter"/>
    <property type="match status" value="1"/>
</dbReference>
<feature type="transmembrane region" description="Helical" evidence="5">
    <location>
        <begin position="145"/>
        <end position="167"/>
    </location>
</feature>
<dbReference type="InterPro" id="IPR036259">
    <property type="entry name" value="MFS_trans_sf"/>
</dbReference>
<evidence type="ECO:0000256" key="3">
    <source>
        <dbReference type="ARBA" id="ARBA00022989"/>
    </source>
</evidence>
<dbReference type="Gene3D" id="1.20.1250.20">
    <property type="entry name" value="MFS general substrate transporter like domains"/>
    <property type="match status" value="1"/>
</dbReference>
<evidence type="ECO:0000256" key="4">
    <source>
        <dbReference type="ARBA" id="ARBA00023136"/>
    </source>
</evidence>
<keyword evidence="4 5" id="KW-0472">Membrane</keyword>
<gene>
    <name evidence="7" type="ordered locus">Emtol_1590</name>
</gene>
<evidence type="ECO:0000313" key="8">
    <source>
        <dbReference type="Proteomes" id="UP000002875"/>
    </source>
</evidence>
<dbReference type="PANTHER" id="PTHR23508:SF10">
    <property type="entry name" value="CARBOXYLIC ACID TRANSPORTER PROTEIN HOMOLOG"/>
    <property type="match status" value="1"/>
</dbReference>
<keyword evidence="8" id="KW-1185">Reference proteome</keyword>
<feature type="transmembrane region" description="Helical" evidence="5">
    <location>
        <begin position="404"/>
        <end position="426"/>
    </location>
</feature>
<dbReference type="PROSITE" id="PS00216">
    <property type="entry name" value="SUGAR_TRANSPORT_1"/>
    <property type="match status" value="1"/>
</dbReference>
<accession>A0ABN4ALL2</accession>
<feature type="transmembrane region" description="Helical" evidence="5">
    <location>
        <begin position="56"/>
        <end position="74"/>
    </location>
</feature>
<dbReference type="InterPro" id="IPR005829">
    <property type="entry name" value="Sugar_transporter_CS"/>
</dbReference>
<feature type="domain" description="Major facilitator superfamily (MFS) profile" evidence="6">
    <location>
        <begin position="20"/>
        <end position="431"/>
    </location>
</feature>
<feature type="transmembrane region" description="Helical" evidence="5">
    <location>
        <begin position="109"/>
        <end position="133"/>
    </location>
</feature>
<evidence type="ECO:0000256" key="2">
    <source>
        <dbReference type="ARBA" id="ARBA00022692"/>
    </source>
</evidence>
<evidence type="ECO:0000313" key="7">
    <source>
        <dbReference type="EMBL" id="AFK02736.1"/>
    </source>
</evidence>
<evidence type="ECO:0000256" key="5">
    <source>
        <dbReference type="SAM" id="Phobius"/>
    </source>
</evidence>
<organism evidence="7 8">
    <name type="scientific">Emticicia oligotrophica (strain DSM 17448 / CIP 109782 / MTCC 6937 / GPTSA100-15)</name>
    <dbReference type="NCBI Taxonomy" id="929562"/>
    <lineage>
        <taxon>Bacteria</taxon>
        <taxon>Pseudomonadati</taxon>
        <taxon>Bacteroidota</taxon>
        <taxon>Cytophagia</taxon>
        <taxon>Cytophagales</taxon>
        <taxon>Leadbetterellaceae</taxon>
        <taxon>Emticicia</taxon>
    </lineage>
</organism>
<protein>
    <submittedName>
        <fullName evidence="7">Major facilitator superfamily MFS_1</fullName>
    </submittedName>
</protein>
<feature type="transmembrane region" description="Helical" evidence="5">
    <location>
        <begin position="86"/>
        <end position="103"/>
    </location>
</feature>
<dbReference type="EMBL" id="CP002961">
    <property type="protein sequence ID" value="AFK02736.1"/>
    <property type="molecule type" value="Genomic_DNA"/>
</dbReference>
<dbReference type="PANTHER" id="PTHR23508">
    <property type="entry name" value="CARBOXYLIC ACID TRANSPORTER PROTEIN HOMOLOG"/>
    <property type="match status" value="1"/>
</dbReference>
<dbReference type="Pfam" id="PF07690">
    <property type="entry name" value="MFS_1"/>
    <property type="match status" value="1"/>
</dbReference>
<dbReference type="InterPro" id="IPR011701">
    <property type="entry name" value="MFS"/>
</dbReference>